<sequence>MFNLLPIEQKREIKREYILRLLIAGGAMAFISLAIAAFLVLPSYFIALAEYRLVLAEQLAAENLLELKEAAELRTVMRESRDKLSVSALLGGEVSPSEVLDKALSARANNEGVKIRGIRWERKTEKVFAVTLTGEADNRDALLSFKKGLDRDGTFEKVLLPVSNFANAENINFIISAEAVFKK</sequence>
<feature type="transmembrane region" description="Helical" evidence="1">
    <location>
        <begin position="21"/>
        <end position="45"/>
    </location>
</feature>
<organism evidence="2 3">
    <name type="scientific">Candidatus Beckwithbacteria bacterium GW2011_GWC2_47_9</name>
    <dbReference type="NCBI Taxonomy" id="1618373"/>
    <lineage>
        <taxon>Bacteria</taxon>
        <taxon>Candidatus Beckwithiibacteriota</taxon>
    </lineage>
</organism>
<gene>
    <name evidence="2" type="ORF">UY17_C0022G0008</name>
</gene>
<evidence type="ECO:0008006" key="4">
    <source>
        <dbReference type="Google" id="ProtNLM"/>
    </source>
</evidence>
<proteinExistence type="predicted"/>
<evidence type="ECO:0000313" key="3">
    <source>
        <dbReference type="Proteomes" id="UP000034772"/>
    </source>
</evidence>
<name>A0A0G1TZR4_9BACT</name>
<dbReference type="EMBL" id="LCOZ01000022">
    <property type="protein sequence ID" value="KKU87294.1"/>
    <property type="molecule type" value="Genomic_DNA"/>
</dbReference>
<accession>A0A0G1TZR4</accession>
<protein>
    <recommendedName>
        <fullName evidence="4">Fimbrial assembly family protein</fullName>
    </recommendedName>
</protein>
<keyword evidence="1" id="KW-0472">Membrane</keyword>
<evidence type="ECO:0000313" key="2">
    <source>
        <dbReference type="EMBL" id="KKU87294.1"/>
    </source>
</evidence>
<keyword evidence="1" id="KW-1133">Transmembrane helix</keyword>
<dbReference type="Proteomes" id="UP000034772">
    <property type="component" value="Unassembled WGS sequence"/>
</dbReference>
<evidence type="ECO:0000256" key="1">
    <source>
        <dbReference type="SAM" id="Phobius"/>
    </source>
</evidence>
<dbReference type="AlphaFoldDB" id="A0A0G1TZR4"/>
<reference evidence="2 3" key="1">
    <citation type="journal article" date="2015" name="Nature">
        <title>rRNA introns, odd ribosomes, and small enigmatic genomes across a large radiation of phyla.</title>
        <authorList>
            <person name="Brown C.T."/>
            <person name="Hug L.A."/>
            <person name="Thomas B.C."/>
            <person name="Sharon I."/>
            <person name="Castelle C.J."/>
            <person name="Singh A."/>
            <person name="Wilkins M.J."/>
            <person name="Williams K.H."/>
            <person name="Banfield J.F."/>
        </authorList>
    </citation>
    <scope>NUCLEOTIDE SEQUENCE [LARGE SCALE GENOMIC DNA]</scope>
</reference>
<comment type="caution">
    <text evidence="2">The sequence shown here is derived from an EMBL/GenBank/DDBJ whole genome shotgun (WGS) entry which is preliminary data.</text>
</comment>
<keyword evidence="1" id="KW-0812">Transmembrane</keyword>